<dbReference type="GO" id="GO:0005524">
    <property type="term" value="F:ATP binding"/>
    <property type="evidence" value="ECO:0007669"/>
    <property type="project" value="UniProtKB-KW"/>
</dbReference>
<comment type="caution">
    <text evidence="2">The sequence shown here is derived from an EMBL/GenBank/DDBJ whole genome shotgun (WGS) entry which is preliminary data.</text>
</comment>
<name>A0A932GRB9_UNCTE</name>
<dbReference type="Pfam" id="PF13173">
    <property type="entry name" value="AAA_14"/>
    <property type="match status" value="1"/>
</dbReference>
<dbReference type="Pfam" id="PF13635">
    <property type="entry name" value="DUF4143"/>
    <property type="match status" value="1"/>
</dbReference>
<reference evidence="2" key="1">
    <citation type="submission" date="2020-07" db="EMBL/GenBank/DDBJ databases">
        <title>Huge and variable diversity of episymbiotic CPR bacteria and DPANN archaea in groundwater ecosystems.</title>
        <authorList>
            <person name="He C.Y."/>
            <person name="Keren R."/>
            <person name="Whittaker M."/>
            <person name="Farag I.F."/>
            <person name="Doudna J."/>
            <person name="Cate J.H.D."/>
            <person name="Banfield J.F."/>
        </authorList>
    </citation>
    <scope>NUCLEOTIDE SEQUENCE</scope>
    <source>
        <strain evidence="2">NC_groundwater_717_Ag_S-0.2um_59_8</strain>
    </source>
</reference>
<sequence>MIDRHREVNTLSALLKRHRVVGIIGARQVGKTTLARSLLKQIRGNSTYYDLENPEDLARLADPMYTLKGLKGIVIIDEIQRFPDLFPILRVLVDRPKTSTRFLVLGSASPALLRQGSETLAGRIIYHELAGFSLEEVGIKNYRRLWLRGGFPRSYLAPSDAVSEEWRRGFIRTFLERDLPQLGITIRSTTMHRFWSMLAHYHGQIWNASEFGRSFGVADTTVRSYLDLLSSALVVRQLLPWHENISKRQVKSPKVYIADSGLLHTLLGIETRNDLERHPKIGASWEGFVIEQVIRWTGSRKEDCFFWATHAGAELDLLVVKGRDRLGFEVKLTSSPRVTPSMRSALSDLKLQRLHVIHTGEETFMLERNIQALAMPRLLDDLKADYVEGK</sequence>
<dbReference type="SMART" id="SM00382">
    <property type="entry name" value="AAA"/>
    <property type="match status" value="1"/>
</dbReference>
<dbReference type="InterPro" id="IPR027417">
    <property type="entry name" value="P-loop_NTPase"/>
</dbReference>
<accession>A0A932GRB9</accession>
<evidence type="ECO:0000313" key="3">
    <source>
        <dbReference type="Proteomes" id="UP000741360"/>
    </source>
</evidence>
<evidence type="ECO:0000259" key="1">
    <source>
        <dbReference type="SMART" id="SM00382"/>
    </source>
</evidence>
<keyword evidence="2" id="KW-0547">Nucleotide-binding</keyword>
<keyword evidence="2" id="KW-0067">ATP-binding</keyword>
<dbReference type="CDD" id="cd00009">
    <property type="entry name" value="AAA"/>
    <property type="match status" value="1"/>
</dbReference>
<dbReference type="PANTHER" id="PTHR43566">
    <property type="entry name" value="CONSERVED PROTEIN"/>
    <property type="match status" value="1"/>
</dbReference>
<dbReference type="Gene3D" id="3.40.50.300">
    <property type="entry name" value="P-loop containing nucleotide triphosphate hydrolases"/>
    <property type="match status" value="1"/>
</dbReference>
<dbReference type="SUPFAM" id="SSF52540">
    <property type="entry name" value="P-loop containing nucleoside triphosphate hydrolases"/>
    <property type="match status" value="1"/>
</dbReference>
<dbReference type="PANTHER" id="PTHR43566:SF2">
    <property type="entry name" value="DUF4143 DOMAIN-CONTAINING PROTEIN"/>
    <property type="match status" value="1"/>
</dbReference>
<proteinExistence type="predicted"/>
<dbReference type="EMBL" id="JACPSX010000249">
    <property type="protein sequence ID" value="MBI3015951.1"/>
    <property type="molecule type" value="Genomic_DNA"/>
</dbReference>
<dbReference type="Proteomes" id="UP000741360">
    <property type="component" value="Unassembled WGS sequence"/>
</dbReference>
<dbReference type="AlphaFoldDB" id="A0A932GRB9"/>
<dbReference type="InterPro" id="IPR025420">
    <property type="entry name" value="DUF4143"/>
</dbReference>
<gene>
    <name evidence="2" type="ORF">HYY65_13050</name>
</gene>
<protein>
    <submittedName>
        <fullName evidence="2">ATP-binding protein</fullName>
    </submittedName>
</protein>
<evidence type="ECO:0000313" key="2">
    <source>
        <dbReference type="EMBL" id="MBI3015951.1"/>
    </source>
</evidence>
<dbReference type="InterPro" id="IPR003593">
    <property type="entry name" value="AAA+_ATPase"/>
</dbReference>
<organism evidence="2 3">
    <name type="scientific">Tectimicrobiota bacterium</name>
    <dbReference type="NCBI Taxonomy" id="2528274"/>
    <lineage>
        <taxon>Bacteria</taxon>
        <taxon>Pseudomonadati</taxon>
        <taxon>Nitrospinota/Tectimicrobiota group</taxon>
        <taxon>Candidatus Tectimicrobiota</taxon>
    </lineage>
</organism>
<dbReference type="InterPro" id="IPR041682">
    <property type="entry name" value="AAA_14"/>
</dbReference>
<feature type="domain" description="AAA+ ATPase" evidence="1">
    <location>
        <begin position="17"/>
        <end position="131"/>
    </location>
</feature>